<organism evidence="2 3">
    <name type="scientific">Liparis tanakae</name>
    <name type="common">Tanaka's snailfish</name>
    <dbReference type="NCBI Taxonomy" id="230148"/>
    <lineage>
        <taxon>Eukaryota</taxon>
        <taxon>Metazoa</taxon>
        <taxon>Chordata</taxon>
        <taxon>Craniata</taxon>
        <taxon>Vertebrata</taxon>
        <taxon>Euteleostomi</taxon>
        <taxon>Actinopterygii</taxon>
        <taxon>Neopterygii</taxon>
        <taxon>Teleostei</taxon>
        <taxon>Neoteleostei</taxon>
        <taxon>Acanthomorphata</taxon>
        <taxon>Eupercaria</taxon>
        <taxon>Perciformes</taxon>
        <taxon>Cottioidei</taxon>
        <taxon>Cottales</taxon>
        <taxon>Liparidae</taxon>
        <taxon>Liparis</taxon>
    </lineage>
</organism>
<proteinExistence type="predicted"/>
<keyword evidence="3" id="KW-1185">Reference proteome</keyword>
<dbReference type="AlphaFoldDB" id="A0A4Z2GXI4"/>
<evidence type="ECO:0000313" key="2">
    <source>
        <dbReference type="EMBL" id="TNN58021.1"/>
    </source>
</evidence>
<accession>A0A4Z2GXI4</accession>
<reference evidence="2 3" key="1">
    <citation type="submission" date="2019-03" db="EMBL/GenBank/DDBJ databases">
        <title>First draft genome of Liparis tanakae, snailfish: a comprehensive survey of snailfish specific genes.</title>
        <authorList>
            <person name="Kim W."/>
            <person name="Song I."/>
            <person name="Jeong J.-H."/>
            <person name="Kim D."/>
            <person name="Kim S."/>
            <person name="Ryu S."/>
            <person name="Song J.Y."/>
            <person name="Lee S.K."/>
        </authorList>
    </citation>
    <scope>NUCLEOTIDE SEQUENCE [LARGE SCALE GENOMIC DNA]</scope>
    <source>
        <tissue evidence="2">Muscle</tissue>
    </source>
</reference>
<feature type="compositionally biased region" description="Basic and acidic residues" evidence="1">
    <location>
        <begin position="41"/>
        <end position="59"/>
    </location>
</feature>
<sequence>MYKETQAVLPVNSVDLEVPFMSSSPVHLALRAVADAPEESDEHHQDAEHEREVGEDDPHSVPVLLGLLGHQVDPEADRGLTVKSLDSGVRRCPGGRELRDTIKGFT</sequence>
<name>A0A4Z2GXI4_9TELE</name>
<gene>
    <name evidence="2" type="ORF">EYF80_031769</name>
</gene>
<evidence type="ECO:0000256" key="1">
    <source>
        <dbReference type="SAM" id="MobiDB-lite"/>
    </source>
</evidence>
<dbReference type="EMBL" id="SRLO01000391">
    <property type="protein sequence ID" value="TNN58021.1"/>
    <property type="molecule type" value="Genomic_DNA"/>
</dbReference>
<feature type="region of interest" description="Disordered" evidence="1">
    <location>
        <begin position="34"/>
        <end position="61"/>
    </location>
</feature>
<comment type="caution">
    <text evidence="2">The sequence shown here is derived from an EMBL/GenBank/DDBJ whole genome shotgun (WGS) entry which is preliminary data.</text>
</comment>
<protein>
    <submittedName>
        <fullName evidence="2">Uncharacterized protein</fullName>
    </submittedName>
</protein>
<evidence type="ECO:0000313" key="3">
    <source>
        <dbReference type="Proteomes" id="UP000314294"/>
    </source>
</evidence>
<dbReference type="Proteomes" id="UP000314294">
    <property type="component" value="Unassembled WGS sequence"/>
</dbReference>